<dbReference type="Pfam" id="PF09560">
    <property type="entry name" value="Spore_YunB"/>
    <property type="match status" value="1"/>
</dbReference>
<reference evidence="2" key="2">
    <citation type="submission" date="2020-09" db="EMBL/GenBank/DDBJ databases">
        <authorList>
            <person name="Sun Q."/>
            <person name="Zhou Y."/>
        </authorList>
    </citation>
    <scope>NUCLEOTIDE SEQUENCE</scope>
    <source>
        <strain evidence="2">CGMCC 1.15371</strain>
    </source>
</reference>
<proteinExistence type="predicted"/>
<dbReference type="EMBL" id="BMIR01000005">
    <property type="protein sequence ID" value="GGE37379.1"/>
    <property type="molecule type" value="Genomic_DNA"/>
</dbReference>
<gene>
    <name evidence="2" type="ORF">GCM10011391_15330</name>
</gene>
<dbReference type="AlphaFoldDB" id="A0A8J2VSG6"/>
<dbReference type="Proteomes" id="UP000628775">
    <property type="component" value="Unassembled WGS sequence"/>
</dbReference>
<evidence type="ECO:0000256" key="1">
    <source>
        <dbReference type="SAM" id="Phobius"/>
    </source>
</evidence>
<protein>
    <recommendedName>
        <fullName evidence="4">Sporulation protein YunB</fullName>
    </recommendedName>
</protein>
<accession>A0A8J2VSG6</accession>
<dbReference type="PIRSF" id="PIRSF021383">
    <property type="entry name" value="YunB"/>
    <property type="match status" value="1"/>
</dbReference>
<organism evidence="2 3">
    <name type="scientific">Pullulanibacillus camelliae</name>
    <dbReference type="NCBI Taxonomy" id="1707096"/>
    <lineage>
        <taxon>Bacteria</taxon>
        <taxon>Bacillati</taxon>
        <taxon>Bacillota</taxon>
        <taxon>Bacilli</taxon>
        <taxon>Bacillales</taxon>
        <taxon>Sporolactobacillaceae</taxon>
        <taxon>Pullulanibacillus</taxon>
    </lineage>
</organism>
<feature type="transmembrane region" description="Helical" evidence="1">
    <location>
        <begin position="21"/>
        <end position="44"/>
    </location>
</feature>
<name>A0A8J2VSG6_9BACL</name>
<sequence length="256" mass="29462">MLKLGPRRMKLKRSKTPVKLGRYHIFIISLVIFLVMNVLGVIILSESIKPALMELAQTEAEQAVIYAVNYGLSDRTLKEMRHDVDFSKENIITNEDRFIHKSFDKDGEPQIITFNGLEIQQFITRRTEKIQHFLRLIENGKISISHDEDSIIKFNKKPVGISTQVPIGSVTKINLLNNLGPNIPIHFEVMNNVETKLKQKIDRVGINSSHIQLSVQVRVRVRVVMPFMTKATWIDHPFPVVEETVRGKIPKNYQDK</sequence>
<keyword evidence="1" id="KW-0472">Membrane</keyword>
<keyword evidence="1" id="KW-1133">Transmembrane helix</keyword>
<keyword evidence="1" id="KW-0812">Transmembrane</keyword>
<dbReference type="InterPro" id="IPR014197">
    <property type="entry name" value="Sporulation_prot_YunB"/>
</dbReference>
<reference evidence="2" key="1">
    <citation type="journal article" date="2014" name="Int. J. Syst. Evol. Microbiol.">
        <title>Complete genome sequence of Corynebacterium casei LMG S-19264T (=DSM 44701T), isolated from a smear-ripened cheese.</title>
        <authorList>
            <consortium name="US DOE Joint Genome Institute (JGI-PGF)"/>
            <person name="Walter F."/>
            <person name="Albersmeier A."/>
            <person name="Kalinowski J."/>
            <person name="Ruckert C."/>
        </authorList>
    </citation>
    <scope>NUCLEOTIDE SEQUENCE</scope>
    <source>
        <strain evidence="2">CGMCC 1.15371</strain>
    </source>
</reference>
<evidence type="ECO:0008006" key="4">
    <source>
        <dbReference type="Google" id="ProtNLM"/>
    </source>
</evidence>
<comment type="caution">
    <text evidence="2">The sequence shown here is derived from an EMBL/GenBank/DDBJ whole genome shotgun (WGS) entry which is preliminary data.</text>
</comment>
<keyword evidence="3" id="KW-1185">Reference proteome</keyword>
<evidence type="ECO:0000313" key="2">
    <source>
        <dbReference type="EMBL" id="GGE37379.1"/>
    </source>
</evidence>
<dbReference type="NCBIfam" id="TIGR02832">
    <property type="entry name" value="spo_yunB"/>
    <property type="match status" value="1"/>
</dbReference>
<evidence type="ECO:0000313" key="3">
    <source>
        <dbReference type="Proteomes" id="UP000628775"/>
    </source>
</evidence>